<reference evidence="6 7" key="1">
    <citation type="submission" date="2024-01" db="EMBL/GenBank/DDBJ databases">
        <authorList>
            <person name="Kunselman E."/>
        </authorList>
    </citation>
    <scope>NUCLEOTIDE SEQUENCE [LARGE SCALE GENOMIC DNA]</scope>
    <source>
        <strain evidence="6">2 abalone samples</strain>
    </source>
</reference>
<evidence type="ECO:0000256" key="5">
    <source>
        <dbReference type="SAM" id="Phobius"/>
    </source>
</evidence>
<name>A0ABP0EWS3_9RICK</name>
<feature type="transmembrane region" description="Helical" evidence="5">
    <location>
        <begin position="112"/>
        <end position="137"/>
    </location>
</feature>
<proteinExistence type="predicted"/>
<comment type="caution">
    <text evidence="6">The sequence shown here is derived from an EMBL/GenBank/DDBJ whole genome shotgun (WGS) entry which is preliminary data.</text>
</comment>
<dbReference type="EMBL" id="CAWVOK010000033">
    <property type="protein sequence ID" value="CAK8163491.1"/>
    <property type="molecule type" value="Genomic_DNA"/>
</dbReference>
<keyword evidence="7" id="KW-1185">Reference proteome</keyword>
<evidence type="ECO:0000313" key="6">
    <source>
        <dbReference type="EMBL" id="CAK8163491.1"/>
    </source>
</evidence>
<evidence type="ECO:0000256" key="2">
    <source>
        <dbReference type="ARBA" id="ARBA00022692"/>
    </source>
</evidence>
<evidence type="ECO:0000256" key="1">
    <source>
        <dbReference type="ARBA" id="ARBA00022475"/>
    </source>
</evidence>
<dbReference type="Proteomes" id="UP001314181">
    <property type="component" value="Unassembled WGS sequence"/>
</dbReference>
<keyword evidence="4 5" id="KW-0472">Membrane</keyword>
<accession>A0ABP0EWS3</accession>
<dbReference type="PANTHER" id="PTHR36917:SF1">
    <property type="entry name" value="INNER MEMBRANE-SPANNING PROTEIN YCIB"/>
    <property type="match status" value="1"/>
</dbReference>
<dbReference type="PANTHER" id="PTHR36917">
    <property type="entry name" value="INTRACELLULAR SEPTATION PROTEIN A-RELATED"/>
    <property type="match status" value="1"/>
</dbReference>
<evidence type="ECO:0000256" key="4">
    <source>
        <dbReference type="ARBA" id="ARBA00023136"/>
    </source>
</evidence>
<feature type="transmembrane region" description="Helical" evidence="5">
    <location>
        <begin position="78"/>
        <end position="100"/>
    </location>
</feature>
<protein>
    <submittedName>
        <fullName evidence="6">Intracellular septation protein</fullName>
    </submittedName>
</protein>
<keyword evidence="1" id="KW-1003">Cell membrane</keyword>
<sequence length="180" mass="20462">MLTKAIQNTLNSLSIIIFFITYKTMGILSASAVLVVFSIFLFGFNYLVIRWLPISNIISLAIICIFSSMTVVTGDDKYVKLHITLLNIFFTLMLLTGILLKKNFLRFIIGDMLPSGGAIWINISKYWTALFFILAIVNEIIRTLASTTIWIYSITFGANIATFCLVIFQIRYIKKHLAIR</sequence>
<evidence type="ECO:0000256" key="3">
    <source>
        <dbReference type="ARBA" id="ARBA00022989"/>
    </source>
</evidence>
<evidence type="ECO:0000313" key="7">
    <source>
        <dbReference type="Proteomes" id="UP001314181"/>
    </source>
</evidence>
<dbReference type="InterPro" id="IPR006008">
    <property type="entry name" value="YciB"/>
</dbReference>
<organism evidence="6 7">
    <name type="scientific">Candidatus Xenohaliotis californiensis</name>
    <dbReference type="NCBI Taxonomy" id="84677"/>
    <lineage>
        <taxon>Bacteria</taxon>
        <taxon>Pseudomonadati</taxon>
        <taxon>Pseudomonadota</taxon>
        <taxon>Alphaproteobacteria</taxon>
        <taxon>Rickettsiales</taxon>
        <taxon>Anaplasmataceae</taxon>
        <taxon>Candidatus Xenohaliotis</taxon>
    </lineage>
</organism>
<feature type="transmembrane region" description="Helical" evidence="5">
    <location>
        <begin position="51"/>
        <end position="72"/>
    </location>
</feature>
<dbReference type="RefSeq" id="WP_338364738.1">
    <property type="nucleotide sequence ID" value="NZ_CAWVOK010000033.1"/>
</dbReference>
<dbReference type="Pfam" id="PF04279">
    <property type="entry name" value="IspA"/>
    <property type="match status" value="1"/>
</dbReference>
<keyword evidence="3 5" id="KW-1133">Transmembrane helix</keyword>
<keyword evidence="2 5" id="KW-0812">Transmembrane</keyword>
<gene>
    <name evidence="6" type="ORF">CAXC1_70015</name>
</gene>
<feature type="transmembrane region" description="Helical" evidence="5">
    <location>
        <begin position="15"/>
        <end position="44"/>
    </location>
</feature>
<feature type="transmembrane region" description="Helical" evidence="5">
    <location>
        <begin position="149"/>
        <end position="170"/>
    </location>
</feature>